<feature type="active site" description="Proton donor" evidence="1">
    <location>
        <position position="49"/>
    </location>
</feature>
<dbReference type="InterPro" id="IPR023210">
    <property type="entry name" value="NADP_OxRdtase_dom"/>
</dbReference>
<protein>
    <submittedName>
        <fullName evidence="5">9,11-endoperoxide prostaglandin H2 reductase</fullName>
    </submittedName>
</protein>
<feature type="binding site" evidence="2">
    <location>
        <position position="111"/>
    </location>
    <ligand>
        <name>substrate</name>
    </ligand>
</feature>
<evidence type="ECO:0000256" key="3">
    <source>
        <dbReference type="PIRSR" id="PIRSR000097-3"/>
    </source>
</evidence>
<dbReference type="PROSITE" id="PS00063">
    <property type="entry name" value="ALDOKETO_REDUCTASE_3"/>
    <property type="match status" value="1"/>
</dbReference>
<feature type="domain" description="NADP-dependent oxidoreductase" evidence="4">
    <location>
        <begin position="131"/>
        <end position="225"/>
    </location>
</feature>
<dbReference type="EMBL" id="VIIS01001799">
    <property type="protein sequence ID" value="KAF0292688.1"/>
    <property type="molecule type" value="Genomic_DNA"/>
</dbReference>
<reference evidence="5 6" key="1">
    <citation type="submission" date="2019-07" db="EMBL/GenBank/DDBJ databases">
        <title>Draft genome assembly of a fouling barnacle, Amphibalanus amphitrite (Darwin, 1854): The first reference genome for Thecostraca.</title>
        <authorList>
            <person name="Kim W."/>
        </authorList>
    </citation>
    <scope>NUCLEOTIDE SEQUENCE [LARGE SCALE GENOMIC DNA]</scope>
    <source>
        <strain evidence="5">SNU_AA5</strain>
        <tissue evidence="5">Soma without cirri and trophi</tissue>
    </source>
</reference>
<evidence type="ECO:0000259" key="4">
    <source>
        <dbReference type="Pfam" id="PF00248"/>
    </source>
</evidence>
<accession>A0A6A4VRF1</accession>
<feature type="site" description="Lowers pKa of active site Tyr" evidence="3">
    <location>
        <position position="78"/>
    </location>
</feature>
<dbReference type="Gene3D" id="3.20.20.100">
    <property type="entry name" value="NADP-dependent oxidoreductase domain"/>
    <property type="match status" value="2"/>
</dbReference>
<dbReference type="SUPFAM" id="SSF51430">
    <property type="entry name" value="NAD(P)-linked oxidoreductase"/>
    <property type="match status" value="1"/>
</dbReference>
<feature type="domain" description="NADP-dependent oxidoreductase" evidence="4">
    <location>
        <begin position="16"/>
        <end position="113"/>
    </location>
</feature>
<evidence type="ECO:0000256" key="2">
    <source>
        <dbReference type="PIRSR" id="PIRSR000097-2"/>
    </source>
</evidence>
<evidence type="ECO:0000313" key="5">
    <source>
        <dbReference type="EMBL" id="KAF0292688.1"/>
    </source>
</evidence>
<dbReference type="PIRSF" id="PIRSF000097">
    <property type="entry name" value="AKR"/>
    <property type="match status" value="1"/>
</dbReference>
<dbReference type="InterPro" id="IPR020471">
    <property type="entry name" value="AKR"/>
</dbReference>
<gene>
    <name evidence="5" type="ORF">FJT64_009311</name>
</gene>
<evidence type="ECO:0000256" key="1">
    <source>
        <dbReference type="PIRSR" id="PIRSR000097-1"/>
    </source>
</evidence>
<comment type="caution">
    <text evidence="5">The sequence shown here is derived from an EMBL/GenBank/DDBJ whole genome shotgun (WGS) entry which is preliminary data.</text>
</comment>
<dbReference type="Pfam" id="PF00248">
    <property type="entry name" value="Aldo_ket_red"/>
    <property type="match status" value="2"/>
</dbReference>
<proteinExistence type="predicted"/>
<keyword evidence="6" id="KW-1185">Reference proteome</keyword>
<evidence type="ECO:0000313" key="6">
    <source>
        <dbReference type="Proteomes" id="UP000440578"/>
    </source>
</evidence>
<dbReference type="PRINTS" id="PR00069">
    <property type="entry name" value="ALDKETRDTASE"/>
</dbReference>
<dbReference type="GO" id="GO:0016491">
    <property type="term" value="F:oxidoreductase activity"/>
    <property type="evidence" value="ECO:0007669"/>
    <property type="project" value="InterPro"/>
</dbReference>
<dbReference type="OrthoDB" id="416253at2759"/>
<organism evidence="5 6">
    <name type="scientific">Amphibalanus amphitrite</name>
    <name type="common">Striped barnacle</name>
    <name type="synonym">Balanus amphitrite</name>
    <dbReference type="NCBI Taxonomy" id="1232801"/>
    <lineage>
        <taxon>Eukaryota</taxon>
        <taxon>Metazoa</taxon>
        <taxon>Ecdysozoa</taxon>
        <taxon>Arthropoda</taxon>
        <taxon>Crustacea</taxon>
        <taxon>Multicrustacea</taxon>
        <taxon>Cirripedia</taxon>
        <taxon>Thoracica</taxon>
        <taxon>Thoracicalcarea</taxon>
        <taxon>Balanomorpha</taxon>
        <taxon>Balanoidea</taxon>
        <taxon>Balanidae</taxon>
        <taxon>Amphibalaninae</taxon>
        <taxon>Amphibalanus</taxon>
    </lineage>
</organism>
<dbReference type="PANTHER" id="PTHR11732">
    <property type="entry name" value="ALDO/KETO REDUCTASE"/>
    <property type="match status" value="1"/>
</dbReference>
<dbReference type="AlphaFoldDB" id="A0A6A4VRF1"/>
<sequence>MGSSVKLNNGQKMPLLGLGCWQAPGDEVAAAVEAALLAGYRHIDTAYNYLNEDGVGRGIKAALASGKVKRSDIFVVTKLPMIGMQAGKVEKYLKKSIKALGLDYIDLYLVHAPLGFAERSETDPSSVTVYFQQLKMREVCKKHNIAITAYAPLASPGRKVLYEKRGVKIELPDLLNNPVVRLVAEKHNRTAAQVLLRFLVQQDIIVIPKSTNAGRIKQNGDIFNLQAGRAGHGSPAFPEPGRGWQKLHHARIPWR</sequence>
<dbReference type="InterPro" id="IPR018170">
    <property type="entry name" value="Aldo/ket_reductase_CS"/>
</dbReference>
<dbReference type="Proteomes" id="UP000440578">
    <property type="component" value="Unassembled WGS sequence"/>
</dbReference>
<name>A0A6A4VRF1_AMPAM</name>
<dbReference type="PROSITE" id="PS00798">
    <property type="entry name" value="ALDOKETO_REDUCTASE_1"/>
    <property type="match status" value="1"/>
</dbReference>
<dbReference type="InterPro" id="IPR036812">
    <property type="entry name" value="NAD(P)_OxRdtase_dom_sf"/>
</dbReference>